<dbReference type="InterPro" id="IPR038765">
    <property type="entry name" value="Papain-like_cys_pep_sf"/>
</dbReference>
<dbReference type="Proteomes" id="UP000273143">
    <property type="component" value="Chromosome"/>
</dbReference>
<gene>
    <name evidence="7" type="ORF">DM558_08830</name>
</gene>
<dbReference type="SUPFAM" id="SSF54001">
    <property type="entry name" value="Cysteine proteinases"/>
    <property type="match status" value="1"/>
</dbReference>
<dbReference type="InterPro" id="IPR000064">
    <property type="entry name" value="NLP_P60_dom"/>
</dbReference>
<evidence type="ECO:0000256" key="1">
    <source>
        <dbReference type="ARBA" id="ARBA00007074"/>
    </source>
</evidence>
<keyword evidence="8" id="KW-1185">Reference proteome</keyword>
<dbReference type="PANTHER" id="PTHR47053">
    <property type="entry name" value="MUREIN DD-ENDOPEPTIDASE MEPH-RELATED"/>
    <property type="match status" value="1"/>
</dbReference>
<sequence length="162" mass="17380">MLKRFLLLIVFFGLSACSTNNHIKTPKNPTTASFPASADEVSISAMSLIGTPYTWGGNTPDSGFDCSGLIVYVYKGAGVKLPRTTQAMSSLTKPTVNKKSLKTGDLIFFATSGGRKVSHAGIYVGNGRFVHAPSSGGVVRLNNLNESYWSKTFLLGKRIIQN</sequence>
<protein>
    <submittedName>
        <fullName evidence="7">NlpC/P60 family protein</fullName>
    </submittedName>
</protein>
<dbReference type="Gene3D" id="3.90.1720.10">
    <property type="entry name" value="endopeptidase domain like (from Nostoc punctiforme)"/>
    <property type="match status" value="1"/>
</dbReference>
<feature type="chain" id="PRO_5019360565" evidence="5">
    <location>
        <begin position="24"/>
        <end position="162"/>
    </location>
</feature>
<evidence type="ECO:0000259" key="6">
    <source>
        <dbReference type="PROSITE" id="PS51935"/>
    </source>
</evidence>
<keyword evidence="5" id="KW-0732">Signal</keyword>
<keyword evidence="2" id="KW-0645">Protease</keyword>
<evidence type="ECO:0000256" key="3">
    <source>
        <dbReference type="ARBA" id="ARBA00022801"/>
    </source>
</evidence>
<evidence type="ECO:0000256" key="2">
    <source>
        <dbReference type="ARBA" id="ARBA00022670"/>
    </source>
</evidence>
<dbReference type="PROSITE" id="PS51257">
    <property type="entry name" value="PROKAR_LIPOPROTEIN"/>
    <property type="match status" value="1"/>
</dbReference>
<keyword evidence="4" id="KW-0788">Thiol protease</keyword>
<keyword evidence="3" id="KW-0378">Hydrolase</keyword>
<name>A0A3S9XEI8_9GAMM</name>
<comment type="similarity">
    <text evidence="1">Belongs to the peptidase C40 family.</text>
</comment>
<dbReference type="EMBL" id="CP029822">
    <property type="protein sequence ID" value="AZS50879.1"/>
    <property type="molecule type" value="Genomic_DNA"/>
</dbReference>
<evidence type="ECO:0000256" key="4">
    <source>
        <dbReference type="ARBA" id="ARBA00022807"/>
    </source>
</evidence>
<dbReference type="InterPro" id="IPR051202">
    <property type="entry name" value="Peptidase_C40"/>
</dbReference>
<dbReference type="PROSITE" id="PS51935">
    <property type="entry name" value="NLPC_P60"/>
    <property type="match status" value="1"/>
</dbReference>
<organism evidence="7 8">
    <name type="scientific">Entomomonas moraniae</name>
    <dbReference type="NCBI Taxonomy" id="2213226"/>
    <lineage>
        <taxon>Bacteria</taxon>
        <taxon>Pseudomonadati</taxon>
        <taxon>Pseudomonadota</taxon>
        <taxon>Gammaproteobacteria</taxon>
        <taxon>Pseudomonadales</taxon>
        <taxon>Pseudomonadaceae</taxon>
        <taxon>Entomomonas</taxon>
    </lineage>
</organism>
<feature type="signal peptide" evidence="5">
    <location>
        <begin position="1"/>
        <end position="23"/>
    </location>
</feature>
<evidence type="ECO:0000313" key="8">
    <source>
        <dbReference type="Proteomes" id="UP000273143"/>
    </source>
</evidence>
<dbReference type="RefSeq" id="WP_127163530.1">
    <property type="nucleotide sequence ID" value="NZ_CP029822.1"/>
</dbReference>
<proteinExistence type="inferred from homology"/>
<dbReference type="AlphaFoldDB" id="A0A3S9XEI8"/>
<accession>A0A3S9XEI8</accession>
<evidence type="ECO:0000256" key="5">
    <source>
        <dbReference type="SAM" id="SignalP"/>
    </source>
</evidence>
<dbReference type="Pfam" id="PF00877">
    <property type="entry name" value="NLPC_P60"/>
    <property type="match status" value="1"/>
</dbReference>
<reference evidence="8" key="1">
    <citation type="submission" date="2018-06" db="EMBL/GenBank/DDBJ databases">
        <title>Complete genome of Pseudomonas insecticola strain QZS01.</title>
        <authorList>
            <person name="Wang J."/>
            <person name="Su Q."/>
        </authorList>
    </citation>
    <scope>NUCLEOTIDE SEQUENCE [LARGE SCALE GENOMIC DNA]</scope>
    <source>
        <strain evidence="8">QZS01</strain>
    </source>
</reference>
<dbReference type="GO" id="GO:0008234">
    <property type="term" value="F:cysteine-type peptidase activity"/>
    <property type="evidence" value="ECO:0007669"/>
    <property type="project" value="UniProtKB-KW"/>
</dbReference>
<dbReference type="GO" id="GO:0006508">
    <property type="term" value="P:proteolysis"/>
    <property type="evidence" value="ECO:0007669"/>
    <property type="project" value="UniProtKB-KW"/>
</dbReference>
<dbReference type="KEGG" id="emo:DM558_08830"/>
<dbReference type="PANTHER" id="PTHR47053:SF1">
    <property type="entry name" value="MUREIN DD-ENDOPEPTIDASE MEPH-RELATED"/>
    <property type="match status" value="1"/>
</dbReference>
<feature type="domain" description="NlpC/P60" evidence="6">
    <location>
        <begin position="35"/>
        <end position="160"/>
    </location>
</feature>
<evidence type="ECO:0000313" key="7">
    <source>
        <dbReference type="EMBL" id="AZS50879.1"/>
    </source>
</evidence>